<feature type="transmembrane region" description="Helical" evidence="7">
    <location>
        <begin position="82"/>
        <end position="108"/>
    </location>
</feature>
<evidence type="ECO:0000256" key="3">
    <source>
        <dbReference type="ARBA" id="ARBA00022475"/>
    </source>
</evidence>
<dbReference type="GO" id="GO:0005886">
    <property type="term" value="C:plasma membrane"/>
    <property type="evidence" value="ECO:0007669"/>
    <property type="project" value="UniProtKB-SubCell"/>
</dbReference>
<proteinExistence type="inferred from homology"/>
<evidence type="ECO:0000256" key="6">
    <source>
        <dbReference type="ARBA" id="ARBA00023136"/>
    </source>
</evidence>
<evidence type="ECO:0000313" key="9">
    <source>
        <dbReference type="Proteomes" id="UP000646365"/>
    </source>
</evidence>
<comment type="similarity">
    <text evidence="2">Belongs to the chromate ion transporter (CHR) (TC 2.A.51) family.</text>
</comment>
<evidence type="ECO:0000313" key="8">
    <source>
        <dbReference type="EMBL" id="GGF25902.1"/>
    </source>
</evidence>
<organism evidence="8 9">
    <name type="scientific">Aliidongia dinghuensis</name>
    <dbReference type="NCBI Taxonomy" id="1867774"/>
    <lineage>
        <taxon>Bacteria</taxon>
        <taxon>Pseudomonadati</taxon>
        <taxon>Pseudomonadota</taxon>
        <taxon>Alphaproteobacteria</taxon>
        <taxon>Rhodospirillales</taxon>
        <taxon>Dongiaceae</taxon>
        <taxon>Aliidongia</taxon>
    </lineage>
</organism>
<feature type="transmembrane region" description="Helical" evidence="7">
    <location>
        <begin position="45"/>
        <end position="62"/>
    </location>
</feature>
<evidence type="ECO:0000256" key="1">
    <source>
        <dbReference type="ARBA" id="ARBA00004651"/>
    </source>
</evidence>
<reference evidence="8" key="2">
    <citation type="submission" date="2020-09" db="EMBL/GenBank/DDBJ databases">
        <authorList>
            <person name="Sun Q."/>
            <person name="Zhou Y."/>
        </authorList>
    </citation>
    <scope>NUCLEOTIDE SEQUENCE</scope>
    <source>
        <strain evidence="8">CGMCC 1.15725</strain>
    </source>
</reference>
<comment type="subcellular location">
    <subcellularLocation>
        <location evidence="1">Cell membrane</location>
        <topology evidence="1">Multi-pass membrane protein</topology>
    </subcellularLocation>
</comment>
<evidence type="ECO:0000256" key="7">
    <source>
        <dbReference type="SAM" id="Phobius"/>
    </source>
</evidence>
<protein>
    <recommendedName>
        <fullName evidence="10">Chromate transporter</fullName>
    </recommendedName>
</protein>
<dbReference type="EMBL" id="BMJQ01000009">
    <property type="protein sequence ID" value="GGF25902.1"/>
    <property type="molecule type" value="Genomic_DNA"/>
</dbReference>
<keyword evidence="4 7" id="KW-0812">Transmembrane</keyword>
<keyword evidence="9" id="KW-1185">Reference proteome</keyword>
<name>A0A8J2YUY2_9PROT</name>
<gene>
    <name evidence="8" type="ORF">GCM10011611_34930</name>
</gene>
<accession>A0A8J2YUY2</accession>
<keyword evidence="3" id="KW-1003">Cell membrane</keyword>
<sequence>MSGTAPRDRGAAIALVALFLPGVLILIAALPFWDRIRSRSWMKGALRGTNAAVVGILGAALYDPVWSSAVHGAKDLLVALAGFVALLVWRAPPWTVVVGAMLATLGLAQLG</sequence>
<feature type="transmembrane region" description="Helical" evidence="7">
    <location>
        <begin position="12"/>
        <end position="33"/>
    </location>
</feature>
<comment type="caution">
    <text evidence="8">The sequence shown here is derived from an EMBL/GenBank/DDBJ whole genome shotgun (WGS) entry which is preliminary data.</text>
</comment>
<dbReference type="GO" id="GO:0015109">
    <property type="term" value="F:chromate transmembrane transporter activity"/>
    <property type="evidence" value="ECO:0007669"/>
    <property type="project" value="InterPro"/>
</dbReference>
<dbReference type="PANTHER" id="PTHR33567">
    <property type="entry name" value="CHROMATE ION TRANSPORTER (EUROFUNG)"/>
    <property type="match status" value="1"/>
</dbReference>
<dbReference type="PANTHER" id="PTHR33567:SF3">
    <property type="entry name" value="CHROMATE ION TRANSPORTER (EUROFUNG)"/>
    <property type="match status" value="1"/>
</dbReference>
<dbReference type="RefSeq" id="WP_229743787.1">
    <property type="nucleotide sequence ID" value="NZ_BMJQ01000009.1"/>
</dbReference>
<evidence type="ECO:0000256" key="2">
    <source>
        <dbReference type="ARBA" id="ARBA00005262"/>
    </source>
</evidence>
<dbReference type="Pfam" id="PF02417">
    <property type="entry name" value="Chromate_transp"/>
    <property type="match status" value="1"/>
</dbReference>
<evidence type="ECO:0000256" key="4">
    <source>
        <dbReference type="ARBA" id="ARBA00022692"/>
    </source>
</evidence>
<keyword evidence="5 7" id="KW-1133">Transmembrane helix</keyword>
<reference evidence="8" key="1">
    <citation type="journal article" date="2014" name="Int. J. Syst. Evol. Microbiol.">
        <title>Complete genome sequence of Corynebacterium casei LMG S-19264T (=DSM 44701T), isolated from a smear-ripened cheese.</title>
        <authorList>
            <consortium name="US DOE Joint Genome Institute (JGI-PGF)"/>
            <person name="Walter F."/>
            <person name="Albersmeier A."/>
            <person name="Kalinowski J."/>
            <person name="Ruckert C."/>
        </authorList>
    </citation>
    <scope>NUCLEOTIDE SEQUENCE</scope>
    <source>
        <strain evidence="8">CGMCC 1.15725</strain>
    </source>
</reference>
<evidence type="ECO:0000256" key="5">
    <source>
        <dbReference type="ARBA" id="ARBA00022989"/>
    </source>
</evidence>
<dbReference type="Proteomes" id="UP000646365">
    <property type="component" value="Unassembled WGS sequence"/>
</dbReference>
<evidence type="ECO:0008006" key="10">
    <source>
        <dbReference type="Google" id="ProtNLM"/>
    </source>
</evidence>
<dbReference type="AlphaFoldDB" id="A0A8J2YUY2"/>
<keyword evidence="6 7" id="KW-0472">Membrane</keyword>
<dbReference type="InterPro" id="IPR003370">
    <property type="entry name" value="Chromate_transpt"/>
</dbReference>